<dbReference type="PROSITE" id="PS51257">
    <property type="entry name" value="PROKAR_LIPOPROTEIN"/>
    <property type="match status" value="1"/>
</dbReference>
<dbReference type="Pfam" id="PF25917">
    <property type="entry name" value="BSH_RND"/>
    <property type="match status" value="1"/>
</dbReference>
<dbReference type="GO" id="GO:0060003">
    <property type="term" value="P:copper ion export"/>
    <property type="evidence" value="ECO:0007669"/>
    <property type="project" value="TreeGrafter"/>
</dbReference>
<evidence type="ECO:0000256" key="3">
    <source>
        <dbReference type="SAM" id="Coils"/>
    </source>
</evidence>
<accession>A0A506ULA7</accession>
<dbReference type="Pfam" id="PF25954">
    <property type="entry name" value="Beta-barrel_RND_2"/>
    <property type="match status" value="1"/>
</dbReference>
<keyword evidence="4" id="KW-1133">Transmembrane helix</keyword>
<evidence type="ECO:0000256" key="2">
    <source>
        <dbReference type="ARBA" id="ARBA00022448"/>
    </source>
</evidence>
<dbReference type="EMBL" id="SORZ01000002">
    <property type="protein sequence ID" value="TPW33953.1"/>
    <property type="molecule type" value="Genomic_DNA"/>
</dbReference>
<evidence type="ECO:0000259" key="5">
    <source>
        <dbReference type="Pfam" id="PF25917"/>
    </source>
</evidence>
<sequence>MTVNRPVSHKTALTVTALVVLACLFWGAWHIFHVTPSPTPPPPQLTRDGDFLHVRPGSALQKILLVEPVPMLNLPRKVPLPAQLISPPGKKVNLYPPVLGKIVSLNVRPGQLVKKGDVMLTLLPIDGAQVVADARKAQAELTLAQQNYQRARGVLAVGGTALKDLQAAQAALEEAEAEYQRAQQAMVAIGARTHGPDAHILPVTSPISGIVSNIGVGVGQNVTNLDLTGPLLTVTDLSEVWLSASVPQDMLDLFRPGMKLTADFSGHHCGGPVIAQEPALAEDTRRLNIFLACPNPDSSLRPGAFTTALLSVPERSVVMLPKTSLLMSNDLTTVFLEVAPNTYRRQVVTVSYDEGDNVRVLAGVHKGARVVVRGAILLNDY</sequence>
<dbReference type="GO" id="GO:0015679">
    <property type="term" value="P:plasma membrane copper ion transport"/>
    <property type="evidence" value="ECO:0007669"/>
    <property type="project" value="TreeGrafter"/>
</dbReference>
<keyword evidence="4" id="KW-0812">Transmembrane</keyword>
<evidence type="ECO:0000313" key="8">
    <source>
        <dbReference type="Proteomes" id="UP000315037"/>
    </source>
</evidence>
<dbReference type="Gene3D" id="2.40.420.20">
    <property type="match status" value="1"/>
</dbReference>
<name>A0A506ULA7_9PROT</name>
<dbReference type="InterPro" id="IPR058625">
    <property type="entry name" value="MdtA-like_BSH"/>
</dbReference>
<dbReference type="PANTHER" id="PTHR30097">
    <property type="entry name" value="CATION EFFLUX SYSTEM PROTEIN CUSB"/>
    <property type="match status" value="1"/>
</dbReference>
<feature type="domain" description="CusB-like beta-barrel" evidence="6">
    <location>
        <begin position="239"/>
        <end position="310"/>
    </location>
</feature>
<evidence type="ECO:0000259" key="6">
    <source>
        <dbReference type="Pfam" id="PF25954"/>
    </source>
</evidence>
<dbReference type="Gene3D" id="2.40.50.100">
    <property type="match status" value="1"/>
</dbReference>
<dbReference type="GO" id="GO:0016020">
    <property type="term" value="C:membrane"/>
    <property type="evidence" value="ECO:0007669"/>
    <property type="project" value="InterPro"/>
</dbReference>
<dbReference type="GO" id="GO:0030313">
    <property type="term" value="C:cell envelope"/>
    <property type="evidence" value="ECO:0007669"/>
    <property type="project" value="TreeGrafter"/>
</dbReference>
<feature type="domain" description="Multidrug resistance protein MdtA-like barrel-sandwich hybrid" evidence="5">
    <location>
        <begin position="91"/>
        <end position="227"/>
    </location>
</feature>
<feature type="coiled-coil region" evidence="3">
    <location>
        <begin position="134"/>
        <end position="192"/>
    </location>
</feature>
<dbReference type="InterPro" id="IPR051909">
    <property type="entry name" value="MFP_Cation_Efflux"/>
</dbReference>
<comment type="similarity">
    <text evidence="1">Belongs to the membrane fusion protein (MFP) (TC 8.A.1) family.</text>
</comment>
<dbReference type="SUPFAM" id="SSF111369">
    <property type="entry name" value="HlyD-like secretion proteins"/>
    <property type="match status" value="1"/>
</dbReference>
<keyword evidence="4" id="KW-0472">Membrane</keyword>
<keyword evidence="3" id="KW-0175">Coiled coil</keyword>
<dbReference type="Gene3D" id="1.10.287.470">
    <property type="entry name" value="Helix hairpin bin"/>
    <property type="match status" value="1"/>
</dbReference>
<dbReference type="InterPro" id="IPR006143">
    <property type="entry name" value="RND_pump_MFP"/>
</dbReference>
<dbReference type="GO" id="GO:0022857">
    <property type="term" value="F:transmembrane transporter activity"/>
    <property type="evidence" value="ECO:0007669"/>
    <property type="project" value="InterPro"/>
</dbReference>
<dbReference type="PANTHER" id="PTHR30097:SF4">
    <property type="entry name" value="SLR6042 PROTEIN"/>
    <property type="match status" value="1"/>
</dbReference>
<comment type="caution">
    <text evidence="7">The sequence shown here is derived from an EMBL/GenBank/DDBJ whole genome shotgun (WGS) entry which is preliminary data.</text>
</comment>
<dbReference type="AlphaFoldDB" id="A0A506ULA7"/>
<proteinExistence type="inferred from homology"/>
<feature type="transmembrane region" description="Helical" evidence="4">
    <location>
        <begin position="12"/>
        <end position="32"/>
    </location>
</feature>
<dbReference type="NCBIfam" id="TIGR01730">
    <property type="entry name" value="RND_mfp"/>
    <property type="match status" value="1"/>
</dbReference>
<evidence type="ECO:0000313" key="7">
    <source>
        <dbReference type="EMBL" id="TPW33953.1"/>
    </source>
</evidence>
<dbReference type="Proteomes" id="UP000315037">
    <property type="component" value="Unassembled WGS sequence"/>
</dbReference>
<protein>
    <submittedName>
        <fullName evidence="7">Efflux RND transporter periplasmic adaptor subunit</fullName>
    </submittedName>
</protein>
<evidence type="ECO:0000256" key="1">
    <source>
        <dbReference type="ARBA" id="ARBA00009477"/>
    </source>
</evidence>
<keyword evidence="8" id="KW-1185">Reference proteome</keyword>
<dbReference type="RefSeq" id="WP_165600651.1">
    <property type="nucleotide sequence ID" value="NZ_SORZ01000002.1"/>
</dbReference>
<keyword evidence="2" id="KW-0813">Transport</keyword>
<evidence type="ECO:0000256" key="4">
    <source>
        <dbReference type="SAM" id="Phobius"/>
    </source>
</evidence>
<dbReference type="InterPro" id="IPR058792">
    <property type="entry name" value="Beta-barrel_RND_2"/>
</dbReference>
<gene>
    <name evidence="7" type="ORF">E3202_05075</name>
</gene>
<reference evidence="7 8" key="1">
    <citation type="submission" date="2019-03" db="EMBL/GenBank/DDBJ databases">
        <title>The complete genome sequence of Neokomagataea sp. Jb2 NBRC113641.</title>
        <authorList>
            <person name="Chua K.-O."/>
            <person name="Chan K.-G."/>
            <person name="See-Too W.-S."/>
        </authorList>
    </citation>
    <scope>NUCLEOTIDE SEQUENCE [LARGE SCALE GENOMIC DNA]</scope>
    <source>
        <strain evidence="7 8">Jb2</strain>
    </source>
</reference>
<organism evidence="7 8">
    <name type="scientific">Oecophyllibacter saccharovorans</name>
    <dbReference type="NCBI Taxonomy" id="2558360"/>
    <lineage>
        <taxon>Bacteria</taxon>
        <taxon>Pseudomonadati</taxon>
        <taxon>Pseudomonadota</taxon>
        <taxon>Alphaproteobacteria</taxon>
        <taxon>Acetobacterales</taxon>
        <taxon>Acetobacteraceae</taxon>
        <taxon>Oecophyllibacter</taxon>
    </lineage>
</organism>